<evidence type="ECO:0000313" key="3">
    <source>
        <dbReference type="Proteomes" id="UP000070433"/>
    </source>
</evidence>
<feature type="transmembrane region" description="Helical" evidence="1">
    <location>
        <begin position="21"/>
        <end position="44"/>
    </location>
</feature>
<evidence type="ECO:0000256" key="1">
    <source>
        <dbReference type="SAM" id="Phobius"/>
    </source>
</evidence>
<keyword evidence="1" id="KW-0472">Membrane</keyword>
<keyword evidence="1" id="KW-0812">Transmembrane</keyword>
<dbReference type="Proteomes" id="UP000070433">
    <property type="component" value="Chromosome"/>
</dbReference>
<sequence>MYESKSQPPIPRASFALRLGVHLGLASCLLLVSLGAGMVGYVQLEHLSWMDAFLNSAMLLGGMGPVNPPQTEGGKLFAGIYALYAGLVFIGTAALVFTPILHRVIHHFHWSEKL</sequence>
<name>A0A127JWH1_9BURK</name>
<dbReference type="EMBL" id="CP010951">
    <property type="protein sequence ID" value="AMO24356.1"/>
    <property type="molecule type" value="Genomic_DNA"/>
</dbReference>
<dbReference type="AlphaFoldDB" id="A0A127JWH1"/>
<accession>A0A127JWH1</accession>
<dbReference type="OrthoDB" id="465094at2"/>
<proteinExistence type="predicted"/>
<gene>
    <name evidence="2" type="ORF">UC35_17760</name>
</gene>
<dbReference type="PATRIC" id="fig|94132.3.peg.3627"/>
<organism evidence="2 3">
    <name type="scientific">Ramlibacter tataouinensis</name>
    <dbReference type="NCBI Taxonomy" id="94132"/>
    <lineage>
        <taxon>Bacteria</taxon>
        <taxon>Pseudomonadati</taxon>
        <taxon>Pseudomonadota</taxon>
        <taxon>Betaproteobacteria</taxon>
        <taxon>Burkholderiales</taxon>
        <taxon>Comamonadaceae</taxon>
        <taxon>Ramlibacter</taxon>
    </lineage>
</organism>
<evidence type="ECO:0008006" key="4">
    <source>
        <dbReference type="Google" id="ProtNLM"/>
    </source>
</evidence>
<protein>
    <recommendedName>
        <fullName evidence="4">Potassium channel domain-containing protein</fullName>
    </recommendedName>
</protein>
<feature type="transmembrane region" description="Helical" evidence="1">
    <location>
        <begin position="76"/>
        <end position="101"/>
    </location>
</feature>
<evidence type="ECO:0000313" key="2">
    <source>
        <dbReference type="EMBL" id="AMO24356.1"/>
    </source>
</evidence>
<dbReference type="Gene3D" id="1.10.287.70">
    <property type="match status" value="1"/>
</dbReference>
<keyword evidence="3" id="KW-1185">Reference proteome</keyword>
<keyword evidence="1" id="KW-1133">Transmembrane helix</keyword>
<reference evidence="2 3" key="1">
    <citation type="journal article" date="2014" name="Int. J. Syst. Evol. Microbiol.">
        <title>Ramlibacter solisilvae sp. nov., isolated from forest soil, and emended description of the genus Ramlibacter.</title>
        <authorList>
            <person name="Lee H.J."/>
            <person name="Lee S.H."/>
            <person name="Lee S.S."/>
            <person name="Lee J.S."/>
            <person name="Kim Y."/>
            <person name="Kim S.C."/>
            <person name="Jeon C.O."/>
        </authorList>
    </citation>
    <scope>NUCLEOTIDE SEQUENCE [LARGE SCALE GENOMIC DNA]</scope>
    <source>
        <strain evidence="2 3">5-10</strain>
    </source>
</reference>